<proteinExistence type="predicted"/>
<comment type="caution">
    <text evidence="1">The sequence shown here is derived from an EMBL/GenBank/DDBJ whole genome shotgun (WGS) entry which is preliminary data.</text>
</comment>
<organism evidence="1 2">
    <name type="scientific">Caerostris extrusa</name>
    <name type="common">Bark spider</name>
    <name type="synonym">Caerostris bankana</name>
    <dbReference type="NCBI Taxonomy" id="172846"/>
    <lineage>
        <taxon>Eukaryota</taxon>
        <taxon>Metazoa</taxon>
        <taxon>Ecdysozoa</taxon>
        <taxon>Arthropoda</taxon>
        <taxon>Chelicerata</taxon>
        <taxon>Arachnida</taxon>
        <taxon>Araneae</taxon>
        <taxon>Araneomorphae</taxon>
        <taxon>Entelegynae</taxon>
        <taxon>Araneoidea</taxon>
        <taxon>Araneidae</taxon>
        <taxon>Caerostris</taxon>
    </lineage>
</organism>
<keyword evidence="2" id="KW-1185">Reference proteome</keyword>
<evidence type="ECO:0000313" key="2">
    <source>
        <dbReference type="Proteomes" id="UP001054945"/>
    </source>
</evidence>
<dbReference type="EMBL" id="BPLR01018704">
    <property type="protein sequence ID" value="GIZ01683.1"/>
    <property type="molecule type" value="Genomic_DNA"/>
</dbReference>
<accession>A0AAV4Y3F4</accession>
<dbReference type="Proteomes" id="UP001054945">
    <property type="component" value="Unassembled WGS sequence"/>
</dbReference>
<protein>
    <submittedName>
        <fullName evidence="1">Uncharacterized protein</fullName>
    </submittedName>
</protein>
<sequence length="76" mass="8571">MSKQLPTPVFDTIPITEAYENAPVISLGYIVRLHVPATKCIAVMVRVIFKNLSFVMDWEVLVISTCPQSLEQLIDH</sequence>
<dbReference type="AlphaFoldDB" id="A0AAV4Y3F4"/>
<reference evidence="1 2" key="1">
    <citation type="submission" date="2021-06" db="EMBL/GenBank/DDBJ databases">
        <title>Caerostris extrusa draft genome.</title>
        <authorList>
            <person name="Kono N."/>
            <person name="Arakawa K."/>
        </authorList>
    </citation>
    <scope>NUCLEOTIDE SEQUENCE [LARGE SCALE GENOMIC DNA]</scope>
</reference>
<evidence type="ECO:0000313" key="1">
    <source>
        <dbReference type="EMBL" id="GIZ01683.1"/>
    </source>
</evidence>
<name>A0AAV4Y3F4_CAEEX</name>
<gene>
    <name evidence="1" type="ORF">CEXT_461741</name>
</gene>